<dbReference type="EC" id="2.3.1.48" evidence="1"/>
<dbReference type="PANTHER" id="PTHR14744">
    <property type="entry name" value="N-ALPHA-ACETYLTRANSFERASE 60"/>
    <property type="match status" value="1"/>
</dbReference>
<dbReference type="Proteomes" id="UP001642484">
    <property type="component" value="Unassembled WGS sequence"/>
</dbReference>
<organism evidence="18 19">
    <name type="scientific">Durusdinium trenchii</name>
    <dbReference type="NCBI Taxonomy" id="1381693"/>
    <lineage>
        <taxon>Eukaryota</taxon>
        <taxon>Sar</taxon>
        <taxon>Alveolata</taxon>
        <taxon>Dinophyceae</taxon>
        <taxon>Suessiales</taxon>
        <taxon>Symbiodiniaceae</taxon>
        <taxon>Durusdinium</taxon>
    </lineage>
</organism>
<feature type="compositionally biased region" description="Low complexity" evidence="15">
    <location>
        <begin position="393"/>
        <end position="404"/>
    </location>
</feature>
<evidence type="ECO:0000256" key="13">
    <source>
        <dbReference type="ARBA" id="ARBA00048848"/>
    </source>
</evidence>
<keyword evidence="6" id="KW-0862">Zinc</keyword>
<evidence type="ECO:0000256" key="9">
    <source>
        <dbReference type="ARBA" id="ARBA00025774"/>
    </source>
</evidence>
<feature type="domain" description="C2HC/C3H-type" evidence="17">
    <location>
        <begin position="496"/>
        <end position="525"/>
    </location>
</feature>
<dbReference type="SUPFAM" id="SSF55729">
    <property type="entry name" value="Acyl-CoA N-acyltransferases (Nat)"/>
    <property type="match status" value="1"/>
</dbReference>
<keyword evidence="7" id="KW-0156">Chromatin regulator</keyword>
<dbReference type="Pfam" id="PF13913">
    <property type="entry name" value="zf-C2HC_2"/>
    <property type="match status" value="2"/>
</dbReference>
<reference evidence="18 19" key="1">
    <citation type="submission" date="2024-02" db="EMBL/GenBank/DDBJ databases">
        <authorList>
            <person name="Chen Y."/>
            <person name="Shah S."/>
            <person name="Dougan E. K."/>
            <person name="Thang M."/>
            <person name="Chan C."/>
        </authorList>
    </citation>
    <scope>NUCLEOTIDE SEQUENCE [LARGE SCALE GENOMIC DNA]</scope>
</reference>
<dbReference type="Gene3D" id="3.40.630.30">
    <property type="match status" value="1"/>
</dbReference>
<name>A0ABP0RZZ6_9DINO</name>
<comment type="catalytic activity">
    <reaction evidence="12">
        <text>L-lysyl-[protein] + acetyl-CoA = N(6)-acetyl-L-lysyl-[protein] + CoA + H(+)</text>
        <dbReference type="Rhea" id="RHEA:45948"/>
        <dbReference type="Rhea" id="RHEA-COMP:9752"/>
        <dbReference type="Rhea" id="RHEA-COMP:10731"/>
        <dbReference type="ChEBI" id="CHEBI:15378"/>
        <dbReference type="ChEBI" id="CHEBI:29969"/>
        <dbReference type="ChEBI" id="CHEBI:57287"/>
        <dbReference type="ChEBI" id="CHEBI:57288"/>
        <dbReference type="ChEBI" id="CHEBI:61930"/>
        <dbReference type="EC" id="2.3.1.48"/>
    </reaction>
</comment>
<dbReference type="EC" id="2.3.1.259" evidence="10"/>
<evidence type="ECO:0000256" key="8">
    <source>
        <dbReference type="ARBA" id="ARBA00023315"/>
    </source>
</evidence>
<evidence type="ECO:0000313" key="18">
    <source>
        <dbReference type="EMBL" id="CAK9105662.1"/>
    </source>
</evidence>
<comment type="similarity">
    <text evidence="9">Belongs to the acetyltransferase family. NAA60 subfamily.</text>
</comment>
<keyword evidence="5" id="KW-0159">Chromosome partition</keyword>
<evidence type="ECO:0000256" key="11">
    <source>
        <dbReference type="ARBA" id="ARBA00026144"/>
    </source>
</evidence>
<dbReference type="Pfam" id="PF00583">
    <property type="entry name" value="Acetyltransf_1"/>
    <property type="match status" value="1"/>
</dbReference>
<comment type="caution">
    <text evidence="18">The sequence shown here is derived from an EMBL/GenBank/DDBJ whole genome shotgun (WGS) entry which is preliminary data.</text>
</comment>
<feature type="domain" description="N-acetyltransferase" evidence="16">
    <location>
        <begin position="40"/>
        <end position="250"/>
    </location>
</feature>
<protein>
    <recommendedName>
        <fullName evidence="11">N-alpha-acetyltransferase 60</fullName>
        <ecNumber evidence="10">2.3.1.259</ecNumber>
        <ecNumber evidence="1">2.3.1.48</ecNumber>
    </recommendedName>
</protein>
<keyword evidence="19" id="KW-1185">Reference proteome</keyword>
<dbReference type="InterPro" id="IPR049899">
    <property type="entry name" value="Znf_C2HC_C3H"/>
</dbReference>
<evidence type="ECO:0000256" key="14">
    <source>
        <dbReference type="PROSITE-ProRule" id="PRU01371"/>
    </source>
</evidence>
<dbReference type="EMBL" id="CAXAMN010026783">
    <property type="protein sequence ID" value="CAK9105662.1"/>
    <property type="molecule type" value="Genomic_DNA"/>
</dbReference>
<evidence type="ECO:0000259" key="17">
    <source>
        <dbReference type="PROSITE" id="PS52027"/>
    </source>
</evidence>
<dbReference type="PROSITE" id="PS51186">
    <property type="entry name" value="GNAT"/>
    <property type="match status" value="1"/>
</dbReference>
<evidence type="ECO:0000256" key="6">
    <source>
        <dbReference type="ARBA" id="ARBA00022833"/>
    </source>
</evidence>
<dbReference type="PROSITE" id="PS52027">
    <property type="entry name" value="ZF_C2HC_C3H"/>
    <property type="match status" value="1"/>
</dbReference>
<dbReference type="InterPro" id="IPR016181">
    <property type="entry name" value="Acyl_CoA_acyltransferase"/>
</dbReference>
<keyword evidence="4 14" id="KW-0863">Zinc-finger</keyword>
<comment type="catalytic activity">
    <reaction evidence="13">
        <text>N-terminal L-methionyl-[transmembrane protein] + acetyl-CoA = N-terminal N(alpha)-acetyl-L-methionyl-[transmembrane protein] + CoA + H(+)</text>
        <dbReference type="Rhea" id="RHEA:50604"/>
        <dbReference type="Rhea" id="RHEA-COMP:12745"/>
        <dbReference type="Rhea" id="RHEA-COMP:12746"/>
        <dbReference type="ChEBI" id="CHEBI:15378"/>
        <dbReference type="ChEBI" id="CHEBI:57287"/>
        <dbReference type="ChEBI" id="CHEBI:57288"/>
        <dbReference type="ChEBI" id="CHEBI:64731"/>
        <dbReference type="ChEBI" id="CHEBI:133414"/>
        <dbReference type="EC" id="2.3.1.259"/>
    </reaction>
</comment>
<sequence>MAKSSSSAWPDLSASTVPQLSAHVHRLSPPQRAAVSAQTVHFRALRAEEMDIEEMMALHEEWFPLSYDQDFYEKSVGGEFFSLVATWKTDQKRSEENILGMITISTGCEHHWDAIGHVLGVECETACQSAEETKELSPRASCPPTKHGVLAYILTLGVAEHFRRRGLAQELLRRSVEHVQEQLLEVQAIFLHVATYNKAAVQLYESLNFFRLEHFPAFYQIHGKYYDSYLYVLYLHEKPPWRVRLRRWVDSWSRGTPGAPDALSRNQWQLTLVGMDEPLKEPGGSANLVLETSIGFPADFLHGLDIPGCRIGAQGSRFLSLDGAAPYIPAGRRKARSASHALALLEDCQALSQRPLEPRHDSRLRWKHVEAWRRGSETSQRVVSLPPLLPRAQAARQASQAVVPRQPPPHPAGPSRELAPGQSSRKEGSEPLEGRARSAVPPARSAPRAPRAPGSRSAAARRNDAPVVGLDWSSAKAWHATEHLLQRLVGGASPQPPQACPHCRRKFQPQSLTRHANVCVHVFQKQRKAFDALRQRVPLELLTRVRRQKHRREVGRIPSQWRQRSKAFRTAIREARAASLSKVRPLRRNSAGDLDEKSPCPHCGRKFTEIHLAKHAPVCHLVPLVQRVAQTRPENIRAAGCAVGGAHDTRPW</sequence>
<evidence type="ECO:0000259" key="16">
    <source>
        <dbReference type="PROSITE" id="PS51186"/>
    </source>
</evidence>
<dbReference type="CDD" id="cd04301">
    <property type="entry name" value="NAT_SF"/>
    <property type="match status" value="1"/>
</dbReference>
<dbReference type="PANTHER" id="PTHR14744:SF15">
    <property type="entry name" value="N-ALPHA-ACETYLTRANSFERASE 60"/>
    <property type="match status" value="1"/>
</dbReference>
<keyword evidence="2" id="KW-0808">Transferase</keyword>
<evidence type="ECO:0000256" key="10">
    <source>
        <dbReference type="ARBA" id="ARBA00026111"/>
    </source>
</evidence>
<evidence type="ECO:0000256" key="15">
    <source>
        <dbReference type="SAM" id="MobiDB-lite"/>
    </source>
</evidence>
<feature type="compositionally biased region" description="Basic and acidic residues" evidence="15">
    <location>
        <begin position="424"/>
        <end position="436"/>
    </location>
</feature>
<evidence type="ECO:0000256" key="7">
    <source>
        <dbReference type="ARBA" id="ARBA00022853"/>
    </source>
</evidence>
<dbReference type="InterPro" id="IPR000182">
    <property type="entry name" value="GNAT_dom"/>
</dbReference>
<feature type="region of interest" description="Disordered" evidence="15">
    <location>
        <begin position="393"/>
        <end position="463"/>
    </location>
</feature>
<gene>
    <name evidence="18" type="ORF">CCMP2556_LOCUS49436</name>
</gene>
<keyword evidence="8" id="KW-0012">Acyltransferase</keyword>
<keyword evidence="3" id="KW-0479">Metal-binding</keyword>
<evidence type="ECO:0000256" key="2">
    <source>
        <dbReference type="ARBA" id="ARBA00022679"/>
    </source>
</evidence>
<accession>A0ABP0RZZ6</accession>
<evidence type="ECO:0000256" key="12">
    <source>
        <dbReference type="ARBA" id="ARBA00048017"/>
    </source>
</evidence>
<dbReference type="InterPro" id="IPR045141">
    <property type="entry name" value="NAA60-like"/>
</dbReference>
<evidence type="ECO:0000256" key="1">
    <source>
        <dbReference type="ARBA" id="ARBA00013184"/>
    </source>
</evidence>
<evidence type="ECO:0000256" key="3">
    <source>
        <dbReference type="ARBA" id="ARBA00022723"/>
    </source>
</evidence>
<feature type="compositionally biased region" description="Low complexity" evidence="15">
    <location>
        <begin position="437"/>
        <end position="460"/>
    </location>
</feature>
<proteinExistence type="inferred from homology"/>
<evidence type="ECO:0000256" key="4">
    <source>
        <dbReference type="ARBA" id="ARBA00022771"/>
    </source>
</evidence>
<evidence type="ECO:0000256" key="5">
    <source>
        <dbReference type="ARBA" id="ARBA00022829"/>
    </source>
</evidence>
<evidence type="ECO:0000313" key="19">
    <source>
        <dbReference type="Proteomes" id="UP001642484"/>
    </source>
</evidence>